<dbReference type="AlphaFoldDB" id="A0AAD2DGN1"/>
<dbReference type="Proteomes" id="UP000834106">
    <property type="component" value="Chromosome 1"/>
</dbReference>
<sequence length="131" mass="14973">MYFLRGSLPWQGLRAGNKKQKYEKISEKKVSTSILVVHPPALALFALYFHYCRSPRFDGFQFDHVFDWTVLKYQQSQLANPPSCALGAAGSSSEMPCPNIDRQSGRFYYATVVSLHKCSFKHAHSQESHDR</sequence>
<proteinExistence type="predicted"/>
<evidence type="ECO:0000313" key="2">
    <source>
        <dbReference type="Proteomes" id="UP000834106"/>
    </source>
</evidence>
<gene>
    <name evidence="1" type="ORF">FPE_LOCUS1178</name>
</gene>
<dbReference type="EMBL" id="OU503036">
    <property type="protein sequence ID" value="CAI9753747.1"/>
    <property type="molecule type" value="Genomic_DNA"/>
</dbReference>
<organism evidence="1 2">
    <name type="scientific">Fraxinus pennsylvanica</name>
    <dbReference type="NCBI Taxonomy" id="56036"/>
    <lineage>
        <taxon>Eukaryota</taxon>
        <taxon>Viridiplantae</taxon>
        <taxon>Streptophyta</taxon>
        <taxon>Embryophyta</taxon>
        <taxon>Tracheophyta</taxon>
        <taxon>Spermatophyta</taxon>
        <taxon>Magnoliopsida</taxon>
        <taxon>eudicotyledons</taxon>
        <taxon>Gunneridae</taxon>
        <taxon>Pentapetalae</taxon>
        <taxon>asterids</taxon>
        <taxon>lamiids</taxon>
        <taxon>Lamiales</taxon>
        <taxon>Oleaceae</taxon>
        <taxon>Oleeae</taxon>
        <taxon>Fraxinus</taxon>
    </lineage>
</organism>
<name>A0AAD2DGN1_9LAMI</name>
<dbReference type="Gene3D" id="1.10.510.10">
    <property type="entry name" value="Transferase(Phosphotransferase) domain 1"/>
    <property type="match status" value="1"/>
</dbReference>
<protein>
    <recommendedName>
        <fullName evidence="3">Non-specific serine/threonine protein kinase</fullName>
    </recommendedName>
</protein>
<keyword evidence="2" id="KW-1185">Reference proteome</keyword>
<evidence type="ECO:0008006" key="3">
    <source>
        <dbReference type="Google" id="ProtNLM"/>
    </source>
</evidence>
<evidence type="ECO:0000313" key="1">
    <source>
        <dbReference type="EMBL" id="CAI9753747.1"/>
    </source>
</evidence>
<reference evidence="1" key="1">
    <citation type="submission" date="2023-05" db="EMBL/GenBank/DDBJ databases">
        <authorList>
            <person name="Huff M."/>
        </authorList>
    </citation>
    <scope>NUCLEOTIDE SEQUENCE</scope>
</reference>
<accession>A0AAD2DGN1</accession>